<sequence length="142" mass="16433">MPTAVDPVSIFRARKLRRGMTQGERKLWAELKEFRRWYGIHVRRQAPIGAYIADFAIHKHRVVIEVDGEHHFESERQIRDRKRDEWLAGQGYRVLRFSTGELSDSFNGCVEEILRALGLMDDQRHPPTPKPSPQGGGGRWSA</sequence>
<reference evidence="4" key="1">
    <citation type="journal article" date="2019" name="Int. J. Syst. Evol. Microbiol.">
        <title>The Global Catalogue of Microorganisms (GCM) 10K type strain sequencing project: providing services to taxonomists for standard genome sequencing and annotation.</title>
        <authorList>
            <consortium name="The Broad Institute Genomics Platform"/>
            <consortium name="The Broad Institute Genome Sequencing Center for Infectious Disease"/>
            <person name="Wu L."/>
            <person name="Ma J."/>
        </authorList>
    </citation>
    <scope>NUCLEOTIDE SEQUENCE [LARGE SCALE GENOMIC DNA]</scope>
    <source>
        <strain evidence="4">KCTC 52165</strain>
    </source>
</reference>
<keyword evidence="3" id="KW-0255">Endonuclease</keyword>
<dbReference type="Gene3D" id="3.40.960.10">
    <property type="entry name" value="VSR Endonuclease"/>
    <property type="match status" value="1"/>
</dbReference>
<feature type="domain" description="DUF559" evidence="2">
    <location>
        <begin position="12"/>
        <end position="117"/>
    </location>
</feature>
<organism evidence="3 4">
    <name type="scientific">Aquamicrobium soli</name>
    <dbReference type="NCBI Taxonomy" id="1811518"/>
    <lineage>
        <taxon>Bacteria</taxon>
        <taxon>Pseudomonadati</taxon>
        <taxon>Pseudomonadota</taxon>
        <taxon>Alphaproteobacteria</taxon>
        <taxon>Hyphomicrobiales</taxon>
        <taxon>Phyllobacteriaceae</taxon>
        <taxon>Aquamicrobium</taxon>
    </lineage>
</organism>
<keyword evidence="3" id="KW-0378">Hydrolase</keyword>
<dbReference type="InterPro" id="IPR007569">
    <property type="entry name" value="DUF559"/>
</dbReference>
<dbReference type="InterPro" id="IPR047216">
    <property type="entry name" value="Endonuclease_DUF559_bact"/>
</dbReference>
<keyword evidence="3" id="KW-0540">Nuclease</keyword>
<dbReference type="Pfam" id="PF04480">
    <property type="entry name" value="DUF559"/>
    <property type="match status" value="1"/>
</dbReference>
<proteinExistence type="predicted"/>
<name>A0ABV7KHA4_9HYPH</name>
<evidence type="ECO:0000313" key="4">
    <source>
        <dbReference type="Proteomes" id="UP001595583"/>
    </source>
</evidence>
<accession>A0ABV7KHA4</accession>
<dbReference type="PANTHER" id="PTHR38590:SF1">
    <property type="entry name" value="BLL0828 PROTEIN"/>
    <property type="match status" value="1"/>
</dbReference>
<dbReference type="GO" id="GO:0004519">
    <property type="term" value="F:endonuclease activity"/>
    <property type="evidence" value="ECO:0007669"/>
    <property type="project" value="UniProtKB-KW"/>
</dbReference>
<dbReference type="InterPro" id="IPR011335">
    <property type="entry name" value="Restrct_endonuc-II-like"/>
</dbReference>
<dbReference type="RefSeq" id="WP_378223616.1">
    <property type="nucleotide sequence ID" value="NZ_JBHRTK010000022.1"/>
</dbReference>
<keyword evidence="4" id="KW-1185">Reference proteome</keyword>
<protein>
    <submittedName>
        <fullName evidence="3">Endonuclease domain-containing protein</fullName>
    </submittedName>
</protein>
<dbReference type="EMBL" id="JBHRTK010000022">
    <property type="protein sequence ID" value="MFC3208391.1"/>
    <property type="molecule type" value="Genomic_DNA"/>
</dbReference>
<evidence type="ECO:0000313" key="3">
    <source>
        <dbReference type="EMBL" id="MFC3208391.1"/>
    </source>
</evidence>
<dbReference type="SUPFAM" id="SSF52980">
    <property type="entry name" value="Restriction endonuclease-like"/>
    <property type="match status" value="1"/>
</dbReference>
<gene>
    <name evidence="3" type="ORF">ACFOHJ_19390</name>
</gene>
<evidence type="ECO:0000259" key="2">
    <source>
        <dbReference type="Pfam" id="PF04480"/>
    </source>
</evidence>
<dbReference type="PANTHER" id="PTHR38590">
    <property type="entry name" value="BLL0828 PROTEIN"/>
    <property type="match status" value="1"/>
</dbReference>
<dbReference type="Proteomes" id="UP001595583">
    <property type="component" value="Unassembled WGS sequence"/>
</dbReference>
<feature type="region of interest" description="Disordered" evidence="1">
    <location>
        <begin position="120"/>
        <end position="142"/>
    </location>
</feature>
<comment type="caution">
    <text evidence="3">The sequence shown here is derived from an EMBL/GenBank/DDBJ whole genome shotgun (WGS) entry which is preliminary data.</text>
</comment>
<dbReference type="CDD" id="cd01038">
    <property type="entry name" value="Endonuclease_DUF559"/>
    <property type="match status" value="1"/>
</dbReference>
<evidence type="ECO:0000256" key="1">
    <source>
        <dbReference type="SAM" id="MobiDB-lite"/>
    </source>
</evidence>